<dbReference type="CDD" id="cd11386">
    <property type="entry name" value="MCP_signal"/>
    <property type="match status" value="1"/>
</dbReference>
<evidence type="ECO:0000313" key="7">
    <source>
        <dbReference type="Proteomes" id="UP000065734"/>
    </source>
</evidence>
<reference evidence="6" key="2">
    <citation type="submission" date="2015-11" db="EMBL/GenBank/DDBJ databases">
        <authorList>
            <person name="Zhang Y."/>
            <person name="Guo Z."/>
        </authorList>
    </citation>
    <scope>NUCLEOTIDE SEQUENCE</scope>
    <source>
        <strain evidence="6">1</strain>
    </source>
</reference>
<dbReference type="GO" id="GO:0004888">
    <property type="term" value="F:transmembrane signaling receptor activity"/>
    <property type="evidence" value="ECO:0007669"/>
    <property type="project" value="InterPro"/>
</dbReference>
<gene>
    <name evidence="6" type="primary">mcp4_10</name>
    <name evidence="5" type="ORF">BV133_2097</name>
    <name evidence="6" type="ORF">BVIRIDIS_20490</name>
</gene>
<dbReference type="InterPro" id="IPR004089">
    <property type="entry name" value="MCPsignal_dom"/>
</dbReference>
<keyword evidence="1 3" id="KW-0807">Transducer</keyword>
<reference evidence="7" key="3">
    <citation type="journal article" date="2016" name="Genome Announc.">
        <title>Revised genome sequence of the purple photosynthetic bacterium Blastochloris viridis.</title>
        <authorList>
            <person name="Liu L.N."/>
            <person name="Faulkner M."/>
            <person name="Liu X."/>
            <person name="Huang F."/>
            <person name="Darby A.C."/>
            <person name="Hall N."/>
        </authorList>
    </citation>
    <scope>NUCLEOTIDE SEQUENCE [LARGE SCALE GENOMIC DNA]</scope>
    <source>
        <strain evidence="7">ATCC 19567 / DSM 133 / F</strain>
    </source>
</reference>
<dbReference type="PROSITE" id="PS50111">
    <property type="entry name" value="CHEMOTAXIS_TRANSDUC_2"/>
    <property type="match status" value="1"/>
</dbReference>
<dbReference type="GO" id="GO:0006935">
    <property type="term" value="P:chemotaxis"/>
    <property type="evidence" value="ECO:0007669"/>
    <property type="project" value="InterPro"/>
</dbReference>
<dbReference type="GO" id="GO:0016020">
    <property type="term" value="C:membrane"/>
    <property type="evidence" value="ECO:0007669"/>
    <property type="project" value="InterPro"/>
</dbReference>
<dbReference type="EMBL" id="AP014854">
    <property type="protein sequence ID" value="BAR99690.1"/>
    <property type="molecule type" value="Genomic_DNA"/>
</dbReference>
<dbReference type="SUPFAM" id="SSF58104">
    <property type="entry name" value="Methyl-accepting chemotaxis protein (MCP) signaling domain"/>
    <property type="match status" value="1"/>
</dbReference>
<dbReference type="Pfam" id="PF00015">
    <property type="entry name" value="MCPsignal"/>
    <property type="match status" value="1"/>
</dbReference>
<sequence>MIRTLGADNNALAGIWSGAALADDLRAFVAELRRIPEFSPLLGEDDPAIAAQLGHWQALLSGPAGAGEATAEGRRAALPAAVRTAAYGWLLMRLVPRLSARHRFSKRGLDRAMTALLARVFGDMILATAATEAETIAVHTGAFATESDLGNLRNLAGTVADVNNVAFDLAHLSRNTRHLSSGAQTIASAAAELVASVEDISRNSEGAAKDAAETNETVQTGRAAVDQLSTAISHIAATVEETARSVDELSAASEQIGQILTVIEGIAGQTNLLALNATIEAARAGEAGRGFAVVAAEVKNLANQTAKSTEDIARRIVSLREGMGAILSTMARSKTAVAEGETAIAKAADTMGVVADQVGSVSTRMQGISDILHQQKGATAEIAASIDKVADIAGDTQGLLGSMATHLGSGNARFADNAKAWFKPTSHRSLVEMAKIDHVLFKKRIMEVLMGRDAWRSTEVPDHHNCRLGKWYDAISTAEIKALPAYAALVAPHQRVHAAGRRALAAYESGDLDTALSALGEMNAASADVLKVLEDMAQALNTGLVHLDQPARRAADAAFAAALTRPIASRAAAGPTAAAPLKRFDACCGHAG</sequence>
<evidence type="ECO:0000256" key="2">
    <source>
        <dbReference type="ARBA" id="ARBA00029447"/>
    </source>
</evidence>
<accession>A0A0H5BBW9</accession>
<feature type="domain" description="Methyl-accepting transducer" evidence="4">
    <location>
        <begin position="154"/>
        <end position="390"/>
    </location>
</feature>
<comment type="similarity">
    <text evidence="2">Belongs to the methyl-accepting chemotaxis (MCP) protein family.</text>
</comment>
<reference evidence="5" key="1">
    <citation type="journal article" date="2015" name="Genome Announc.">
        <title>Complete Genome Sequence of the Bacteriochlorophyll b-Producing Photosynthetic Bacterium Blastochloris viridis.</title>
        <authorList>
            <person name="Tsukatani Y."/>
            <person name="Hirose Y."/>
            <person name="Harada J."/>
            <person name="Misawa N."/>
            <person name="Mori K."/>
            <person name="Inoue K."/>
            <person name="Tamiaki H."/>
        </authorList>
    </citation>
    <scope>NUCLEOTIDE SEQUENCE [LARGE SCALE GENOMIC DNA]</scope>
    <source>
        <strain evidence="5">DSM 133</strain>
    </source>
</reference>
<dbReference type="Proteomes" id="UP000065734">
    <property type="component" value="Chromosome I"/>
</dbReference>
<name>A0A0H5BBW9_BLAVI</name>
<dbReference type="GO" id="GO:0007165">
    <property type="term" value="P:signal transduction"/>
    <property type="evidence" value="ECO:0007669"/>
    <property type="project" value="UniProtKB-KW"/>
</dbReference>
<dbReference type="Pfam" id="PF13682">
    <property type="entry name" value="CZB"/>
    <property type="match status" value="1"/>
</dbReference>
<dbReference type="STRING" id="1079.BVIR_2605"/>
<dbReference type="Gene3D" id="1.20.120.30">
    <property type="entry name" value="Aspartate receptor, ligand-binding domain"/>
    <property type="match status" value="1"/>
</dbReference>
<dbReference type="SMART" id="SM00283">
    <property type="entry name" value="MA"/>
    <property type="match status" value="1"/>
</dbReference>
<dbReference type="EMBL" id="LN907867">
    <property type="protein sequence ID" value="CUU43032.1"/>
    <property type="molecule type" value="Genomic_DNA"/>
</dbReference>
<evidence type="ECO:0000259" key="4">
    <source>
        <dbReference type="PROSITE" id="PS50111"/>
    </source>
</evidence>
<organism evidence="6 7">
    <name type="scientific">Blastochloris viridis</name>
    <name type="common">Rhodopseudomonas viridis</name>
    <dbReference type="NCBI Taxonomy" id="1079"/>
    <lineage>
        <taxon>Bacteria</taxon>
        <taxon>Pseudomonadati</taxon>
        <taxon>Pseudomonadota</taxon>
        <taxon>Alphaproteobacteria</taxon>
        <taxon>Hyphomicrobiales</taxon>
        <taxon>Blastochloridaceae</taxon>
        <taxon>Blastochloris</taxon>
    </lineage>
</organism>
<evidence type="ECO:0000313" key="6">
    <source>
        <dbReference type="EMBL" id="CUU43032.1"/>
    </source>
</evidence>
<dbReference type="InterPro" id="IPR004090">
    <property type="entry name" value="Chemotax_Me-accpt_rcpt"/>
</dbReference>
<proteinExistence type="inferred from homology"/>
<dbReference type="InterPro" id="IPR025991">
    <property type="entry name" value="Chemoreceptor_zinc-bind_dom"/>
</dbReference>
<dbReference type="PANTHER" id="PTHR32089:SF112">
    <property type="entry name" value="LYSOZYME-LIKE PROTEIN-RELATED"/>
    <property type="match status" value="1"/>
</dbReference>
<dbReference type="PANTHER" id="PTHR32089">
    <property type="entry name" value="METHYL-ACCEPTING CHEMOTAXIS PROTEIN MCPB"/>
    <property type="match status" value="1"/>
</dbReference>
<dbReference type="PRINTS" id="PR00260">
    <property type="entry name" value="CHEMTRNSDUCR"/>
</dbReference>
<evidence type="ECO:0000313" key="5">
    <source>
        <dbReference type="EMBL" id="BAR99690.1"/>
    </source>
</evidence>
<dbReference type="AlphaFoldDB" id="A0A0H5BBW9"/>
<evidence type="ECO:0000256" key="3">
    <source>
        <dbReference type="PROSITE-ProRule" id="PRU00284"/>
    </source>
</evidence>
<keyword evidence="7" id="KW-1185">Reference proteome</keyword>
<dbReference type="Gene3D" id="1.10.287.950">
    <property type="entry name" value="Methyl-accepting chemotaxis protein"/>
    <property type="match status" value="1"/>
</dbReference>
<protein>
    <submittedName>
        <fullName evidence="5 6">Methyl-accepting chemotaxis protein</fullName>
    </submittedName>
</protein>
<evidence type="ECO:0000256" key="1">
    <source>
        <dbReference type="ARBA" id="ARBA00023224"/>
    </source>
</evidence>
<dbReference type="PATRIC" id="fig|1079.7.peg.2160"/>